<evidence type="ECO:0000256" key="6">
    <source>
        <dbReference type="ARBA" id="ARBA00023242"/>
    </source>
</evidence>
<evidence type="ECO:0000256" key="8">
    <source>
        <dbReference type="PROSITE-ProRule" id="PRU00108"/>
    </source>
</evidence>
<accession>F0ZWR5</accession>
<dbReference type="InterPro" id="IPR009057">
    <property type="entry name" value="Homeodomain-like_sf"/>
</dbReference>
<dbReference type="PANTHER" id="PTHR11850">
    <property type="entry name" value="HOMEOBOX PROTEIN TRANSCRIPTION FACTORS"/>
    <property type="match status" value="1"/>
</dbReference>
<proteinExistence type="inferred from homology"/>
<comment type="subcellular location">
    <subcellularLocation>
        <location evidence="1 8">Nucleus</location>
    </subcellularLocation>
</comment>
<feature type="compositionally biased region" description="Polar residues" evidence="9">
    <location>
        <begin position="1"/>
        <end position="12"/>
    </location>
</feature>
<keyword evidence="6 8" id="KW-0539">Nucleus</keyword>
<dbReference type="GeneID" id="10505622"/>
<dbReference type="eggNOG" id="KOG0773">
    <property type="taxonomic scope" value="Eukaryota"/>
</dbReference>
<dbReference type="InterPro" id="IPR008422">
    <property type="entry name" value="KN_HD"/>
</dbReference>
<organism evidence="11 12">
    <name type="scientific">Dictyostelium purpureum</name>
    <name type="common">Slime mold</name>
    <dbReference type="NCBI Taxonomy" id="5786"/>
    <lineage>
        <taxon>Eukaryota</taxon>
        <taxon>Amoebozoa</taxon>
        <taxon>Evosea</taxon>
        <taxon>Eumycetozoa</taxon>
        <taxon>Dictyostelia</taxon>
        <taxon>Dictyosteliales</taxon>
        <taxon>Dictyosteliaceae</taxon>
        <taxon>Dictyostelium</taxon>
    </lineage>
</organism>
<feature type="region of interest" description="Disordered" evidence="9">
    <location>
        <begin position="1"/>
        <end position="57"/>
    </location>
</feature>
<dbReference type="GO" id="GO:0006355">
    <property type="term" value="P:regulation of DNA-templated transcription"/>
    <property type="evidence" value="ECO:0007669"/>
    <property type="project" value="InterPro"/>
</dbReference>
<evidence type="ECO:0000256" key="3">
    <source>
        <dbReference type="ARBA" id="ARBA00023125"/>
    </source>
</evidence>
<feature type="compositionally biased region" description="Low complexity" evidence="9">
    <location>
        <begin position="13"/>
        <end position="42"/>
    </location>
</feature>
<evidence type="ECO:0000313" key="12">
    <source>
        <dbReference type="Proteomes" id="UP000001064"/>
    </source>
</evidence>
<dbReference type="Pfam" id="PF05920">
    <property type="entry name" value="Homeobox_KN"/>
    <property type="match status" value="1"/>
</dbReference>
<keyword evidence="5" id="KW-0804">Transcription</keyword>
<dbReference type="Gene3D" id="1.10.10.60">
    <property type="entry name" value="Homeodomain-like"/>
    <property type="match status" value="1"/>
</dbReference>
<evidence type="ECO:0000256" key="1">
    <source>
        <dbReference type="ARBA" id="ARBA00004123"/>
    </source>
</evidence>
<name>F0ZWR5_DICPU</name>
<dbReference type="KEGG" id="dpp:DICPUDRAFT_39700"/>
<dbReference type="RefSeq" id="XP_003291859.1">
    <property type="nucleotide sequence ID" value="XM_003291811.1"/>
</dbReference>
<dbReference type="FunFam" id="1.10.10.60:FF:000059">
    <property type="entry name" value="TGFB-induced factor homeobox 1"/>
    <property type="match status" value="1"/>
</dbReference>
<dbReference type="SMART" id="SM00389">
    <property type="entry name" value="HOX"/>
    <property type="match status" value="1"/>
</dbReference>
<dbReference type="GO" id="GO:0005634">
    <property type="term" value="C:nucleus"/>
    <property type="evidence" value="ECO:0007669"/>
    <property type="project" value="UniProtKB-SubCell"/>
</dbReference>
<sequence>MFISDETVNFQYSNNSNNTNNINNNTNNNNSNNNNNNNNNNNGDGSNGLKRKKRGKLPGEATSILKKWLFEHNMHPYPTEEEKVALANSTSLSFNQINNWFTNARRRILPRQLDRKVFGSPLFSHFSIQK</sequence>
<feature type="DNA-binding region" description="Homeobox" evidence="8">
    <location>
        <begin position="50"/>
        <end position="112"/>
    </location>
</feature>
<dbReference type="VEuPathDB" id="AmoebaDB:DICPUDRAFT_39700"/>
<dbReference type="Proteomes" id="UP000001064">
    <property type="component" value="Unassembled WGS sequence"/>
</dbReference>
<dbReference type="CDD" id="cd00086">
    <property type="entry name" value="homeodomain"/>
    <property type="match status" value="1"/>
</dbReference>
<keyword evidence="12" id="KW-1185">Reference proteome</keyword>
<dbReference type="AlphaFoldDB" id="F0ZWR5"/>
<dbReference type="PROSITE" id="PS50071">
    <property type="entry name" value="HOMEOBOX_2"/>
    <property type="match status" value="1"/>
</dbReference>
<keyword evidence="4 8" id="KW-0371">Homeobox</keyword>
<dbReference type="InterPro" id="IPR050224">
    <property type="entry name" value="TALE_homeobox"/>
</dbReference>
<comment type="similarity">
    <text evidence="7">Belongs to the TALE/TGIF homeobox family.</text>
</comment>
<dbReference type="InParanoid" id="F0ZWR5"/>
<evidence type="ECO:0000256" key="5">
    <source>
        <dbReference type="ARBA" id="ARBA00023163"/>
    </source>
</evidence>
<dbReference type="EMBL" id="GL871242">
    <property type="protein sequence ID" value="EGC31601.1"/>
    <property type="molecule type" value="Genomic_DNA"/>
</dbReference>
<dbReference type="InterPro" id="IPR001356">
    <property type="entry name" value="HD"/>
</dbReference>
<dbReference type="GO" id="GO:0003677">
    <property type="term" value="F:DNA binding"/>
    <property type="evidence" value="ECO:0007669"/>
    <property type="project" value="UniProtKB-UniRule"/>
</dbReference>
<feature type="domain" description="Homeobox" evidence="10">
    <location>
        <begin position="48"/>
        <end position="111"/>
    </location>
</feature>
<dbReference type="OrthoDB" id="20948at2759"/>
<keyword evidence="3 8" id="KW-0238">DNA-binding</keyword>
<evidence type="ECO:0000256" key="4">
    <source>
        <dbReference type="ARBA" id="ARBA00023155"/>
    </source>
</evidence>
<reference evidence="12" key="1">
    <citation type="journal article" date="2011" name="Genome Biol.">
        <title>Comparative genomics of the social amoebae Dictyostelium discoideum and Dictyostelium purpureum.</title>
        <authorList>
            <consortium name="US DOE Joint Genome Institute (JGI-PGF)"/>
            <person name="Sucgang R."/>
            <person name="Kuo A."/>
            <person name="Tian X."/>
            <person name="Salerno W."/>
            <person name="Parikh A."/>
            <person name="Feasley C.L."/>
            <person name="Dalin E."/>
            <person name="Tu H."/>
            <person name="Huang E."/>
            <person name="Barry K."/>
            <person name="Lindquist E."/>
            <person name="Shapiro H."/>
            <person name="Bruce D."/>
            <person name="Schmutz J."/>
            <person name="Salamov A."/>
            <person name="Fey P."/>
            <person name="Gaudet P."/>
            <person name="Anjard C."/>
            <person name="Babu M.M."/>
            <person name="Basu S."/>
            <person name="Bushmanova Y."/>
            <person name="van der Wel H."/>
            <person name="Katoh-Kurasawa M."/>
            <person name="Dinh C."/>
            <person name="Coutinho P.M."/>
            <person name="Saito T."/>
            <person name="Elias M."/>
            <person name="Schaap P."/>
            <person name="Kay R.R."/>
            <person name="Henrissat B."/>
            <person name="Eichinger L."/>
            <person name="Rivero F."/>
            <person name="Putnam N.H."/>
            <person name="West C.M."/>
            <person name="Loomis W.F."/>
            <person name="Chisholm R.L."/>
            <person name="Shaulsky G."/>
            <person name="Strassmann J.E."/>
            <person name="Queller D.C."/>
            <person name="Kuspa A."/>
            <person name="Grigoriev I.V."/>
        </authorList>
    </citation>
    <scope>NUCLEOTIDE SEQUENCE [LARGE SCALE GENOMIC DNA]</scope>
    <source>
        <strain evidence="12">QSDP1</strain>
    </source>
</reference>
<gene>
    <name evidence="11" type="ORF">DICPUDRAFT_39700</name>
</gene>
<evidence type="ECO:0000256" key="9">
    <source>
        <dbReference type="SAM" id="MobiDB-lite"/>
    </source>
</evidence>
<evidence type="ECO:0000256" key="2">
    <source>
        <dbReference type="ARBA" id="ARBA00023015"/>
    </source>
</evidence>
<evidence type="ECO:0000256" key="7">
    <source>
        <dbReference type="ARBA" id="ARBA00038021"/>
    </source>
</evidence>
<protein>
    <recommendedName>
        <fullName evidence="10">Homeobox domain-containing protein</fullName>
    </recommendedName>
</protein>
<dbReference type="SUPFAM" id="SSF46689">
    <property type="entry name" value="Homeodomain-like"/>
    <property type="match status" value="1"/>
</dbReference>
<evidence type="ECO:0000259" key="10">
    <source>
        <dbReference type="PROSITE" id="PS50071"/>
    </source>
</evidence>
<keyword evidence="2" id="KW-0805">Transcription regulation</keyword>
<dbReference type="STRING" id="5786.F0ZWR5"/>
<evidence type="ECO:0000313" key="11">
    <source>
        <dbReference type="EMBL" id="EGC31601.1"/>
    </source>
</evidence>